<dbReference type="EMBL" id="BMIT01000011">
    <property type="protein sequence ID" value="GGF02367.1"/>
    <property type="molecule type" value="Genomic_DNA"/>
</dbReference>
<evidence type="ECO:0000313" key="1">
    <source>
        <dbReference type="EMBL" id="GGF02367.1"/>
    </source>
</evidence>
<keyword evidence="2" id="KW-1185">Reference proteome</keyword>
<dbReference type="Proteomes" id="UP000638462">
    <property type="component" value="Unassembled WGS sequence"/>
</dbReference>
<reference evidence="2" key="1">
    <citation type="journal article" date="2019" name="Int. J. Syst. Evol. Microbiol.">
        <title>The Global Catalogue of Microorganisms (GCM) 10K type strain sequencing project: providing services to taxonomists for standard genome sequencing and annotation.</title>
        <authorList>
            <consortium name="The Broad Institute Genomics Platform"/>
            <consortium name="The Broad Institute Genome Sequencing Center for Infectious Disease"/>
            <person name="Wu L."/>
            <person name="Ma J."/>
        </authorList>
    </citation>
    <scope>NUCLEOTIDE SEQUENCE [LARGE SCALE GENOMIC DNA]</scope>
    <source>
        <strain evidence="2">CGMCC 1.15394</strain>
    </source>
</reference>
<organism evidence="1 2">
    <name type="scientific">Pseudoalteromonas gelatinilytica</name>
    <dbReference type="NCBI Taxonomy" id="1703256"/>
    <lineage>
        <taxon>Bacteria</taxon>
        <taxon>Pseudomonadati</taxon>
        <taxon>Pseudomonadota</taxon>
        <taxon>Gammaproteobacteria</taxon>
        <taxon>Alteromonadales</taxon>
        <taxon>Pseudoalteromonadaceae</taxon>
        <taxon>Pseudoalteromonas</taxon>
    </lineage>
</organism>
<evidence type="ECO:0000313" key="2">
    <source>
        <dbReference type="Proteomes" id="UP000638462"/>
    </source>
</evidence>
<accession>A0ABQ1TRW5</accession>
<name>A0ABQ1TRW5_9GAMM</name>
<comment type="caution">
    <text evidence="1">The sequence shown here is derived from an EMBL/GenBank/DDBJ whole genome shotgun (WGS) entry which is preliminary data.</text>
</comment>
<gene>
    <name evidence="1" type="ORF">GCM10008027_29100</name>
</gene>
<sequence>MDEKLQEIRELIANIENLFDPAVAAIIDKVMGNTSMTKLEFNAPVQNVITDNKGTVNIQTVSVAELKQIIDSLSNIKPQSKFSEVAKNTATQELSKLMANEVKGLTTETISWLKSVSSDLPAEIARNINSWLG</sequence>
<evidence type="ECO:0008006" key="3">
    <source>
        <dbReference type="Google" id="ProtNLM"/>
    </source>
</evidence>
<protein>
    <recommendedName>
        <fullName evidence="3">DUF2267 domain-containing protein</fullName>
    </recommendedName>
</protein>
<proteinExistence type="predicted"/>